<protein>
    <recommendedName>
        <fullName evidence="3">Abortive infection protein AbiGII</fullName>
    </recommendedName>
</protein>
<organism evidence="1 2">
    <name type="scientific">Lentilactobacillus kisonensis DSM 19906 = JCM 15041</name>
    <dbReference type="NCBI Taxonomy" id="1423766"/>
    <lineage>
        <taxon>Bacteria</taxon>
        <taxon>Bacillati</taxon>
        <taxon>Bacillota</taxon>
        <taxon>Bacilli</taxon>
        <taxon>Lactobacillales</taxon>
        <taxon>Lactobacillaceae</taxon>
        <taxon>Lentilactobacillus</taxon>
    </lineage>
</organism>
<dbReference type="AlphaFoldDB" id="A0A0R1P008"/>
<dbReference type="Proteomes" id="UP000051439">
    <property type="component" value="Unassembled WGS sequence"/>
</dbReference>
<accession>A0A0R1P008</accession>
<reference evidence="1 2" key="1">
    <citation type="journal article" date="2015" name="Genome Announc.">
        <title>Expanding the biotechnology potential of lactobacilli through comparative genomics of 213 strains and associated genera.</title>
        <authorList>
            <person name="Sun Z."/>
            <person name="Harris H.M."/>
            <person name="McCann A."/>
            <person name="Guo C."/>
            <person name="Argimon S."/>
            <person name="Zhang W."/>
            <person name="Yang X."/>
            <person name="Jeffery I.B."/>
            <person name="Cooney J.C."/>
            <person name="Kagawa T.F."/>
            <person name="Liu W."/>
            <person name="Song Y."/>
            <person name="Salvetti E."/>
            <person name="Wrobel A."/>
            <person name="Rasinkangas P."/>
            <person name="Parkhill J."/>
            <person name="Rea M.C."/>
            <person name="O'Sullivan O."/>
            <person name="Ritari J."/>
            <person name="Douillard F.P."/>
            <person name="Paul Ross R."/>
            <person name="Yang R."/>
            <person name="Briner A.E."/>
            <person name="Felis G.E."/>
            <person name="de Vos W.M."/>
            <person name="Barrangou R."/>
            <person name="Klaenhammer T.R."/>
            <person name="Caufield P.W."/>
            <person name="Cui Y."/>
            <person name="Zhang H."/>
            <person name="O'Toole P.W."/>
        </authorList>
    </citation>
    <scope>NUCLEOTIDE SEQUENCE [LARGE SCALE GENOMIC DNA]</scope>
    <source>
        <strain evidence="1 2">DSM 19906</strain>
    </source>
</reference>
<proteinExistence type="predicted"/>
<dbReference type="EMBL" id="AZEB01000002">
    <property type="protein sequence ID" value="KRL23130.1"/>
    <property type="molecule type" value="Genomic_DNA"/>
</dbReference>
<dbReference type="RefSeq" id="WP_008856604.1">
    <property type="nucleotide sequence ID" value="NZ_AZEB01000002.1"/>
</dbReference>
<evidence type="ECO:0008006" key="3">
    <source>
        <dbReference type="Google" id="ProtNLM"/>
    </source>
</evidence>
<gene>
    <name evidence="1" type="ORF">FC98_GL001169</name>
</gene>
<dbReference type="PATRIC" id="fig|1423766.4.peg.1206"/>
<evidence type="ECO:0000313" key="1">
    <source>
        <dbReference type="EMBL" id="KRL23130.1"/>
    </source>
</evidence>
<name>A0A0R1P008_9LACO</name>
<dbReference type="Pfam" id="PF08843">
    <property type="entry name" value="AbiEii"/>
    <property type="match status" value="1"/>
</dbReference>
<keyword evidence="2" id="KW-1185">Reference proteome</keyword>
<comment type="caution">
    <text evidence="1">The sequence shown here is derived from an EMBL/GenBank/DDBJ whole genome shotgun (WGS) entry which is preliminary data.</text>
</comment>
<sequence length="288" mass="32939">MKLEFTGRKQFLARIRKLAKERKITPQIMLQEIILDDLIDRISNSRYKNNLVLKGGFLIASLIGTDTRSTRDIDTSVVGLPVTEDKMKSVFQKICDIELPEDIIKLSILGIGEIREEDEYSGYRIHISAQIYTTRVDVKIDISTGDVITERAIQYGHKMILEDRTVQIMAYTVETIIAEKLETIVSRADANTRLKDFYDLYLLDHQDKAEIRFDVLKRAIQATSAKRETINQLHTYTSVLTALKTSPSLQRLWVAYQKSNEYAQGIDFGATCDAAIDLTKKSELEQRI</sequence>
<dbReference type="InterPro" id="IPR014942">
    <property type="entry name" value="AbiEii"/>
</dbReference>
<dbReference type="Gene3D" id="3.10.450.620">
    <property type="entry name" value="JHP933, nucleotidyltransferase-like core domain"/>
    <property type="match status" value="1"/>
</dbReference>
<evidence type="ECO:0000313" key="2">
    <source>
        <dbReference type="Proteomes" id="UP000051439"/>
    </source>
</evidence>